<evidence type="ECO:0000313" key="3">
    <source>
        <dbReference type="EMBL" id="KAF1372722.1"/>
    </source>
</evidence>
<dbReference type="EMBL" id="VHII01000022">
    <property type="protein sequence ID" value="KAF1372722.1"/>
    <property type="molecule type" value="Genomic_DNA"/>
</dbReference>
<accession>A0A6A5EFP8</accession>
<dbReference type="SUPFAM" id="SSF57603">
    <property type="entry name" value="FnI-like domain"/>
    <property type="match status" value="1"/>
</dbReference>
<evidence type="ECO:0000313" key="4">
    <source>
        <dbReference type="Proteomes" id="UP000465112"/>
    </source>
</evidence>
<dbReference type="Pfam" id="PF01826">
    <property type="entry name" value="TIL"/>
    <property type="match status" value="1"/>
</dbReference>
<evidence type="ECO:0000256" key="1">
    <source>
        <dbReference type="SAM" id="MobiDB-lite"/>
    </source>
</evidence>
<proteinExistence type="predicted"/>
<dbReference type="InterPro" id="IPR036084">
    <property type="entry name" value="Ser_inhib-like_sf"/>
</dbReference>
<comment type="caution">
    <text evidence="3">The sequence shown here is derived from an EMBL/GenBank/DDBJ whole genome shotgun (WGS) entry which is preliminary data.</text>
</comment>
<dbReference type="SUPFAM" id="SSF57567">
    <property type="entry name" value="Serine protease inhibitors"/>
    <property type="match status" value="1"/>
</dbReference>
<dbReference type="PROSITE" id="PS50184">
    <property type="entry name" value="VWFC_2"/>
    <property type="match status" value="1"/>
</dbReference>
<feature type="region of interest" description="Disordered" evidence="1">
    <location>
        <begin position="222"/>
        <end position="258"/>
    </location>
</feature>
<dbReference type="Gene3D" id="2.10.25.10">
    <property type="entry name" value="Laminin"/>
    <property type="match status" value="1"/>
</dbReference>
<dbReference type="AlphaFoldDB" id="A0A6A5EFP8"/>
<dbReference type="InterPro" id="IPR001007">
    <property type="entry name" value="VWF_dom"/>
</dbReference>
<dbReference type="SMART" id="SM00214">
    <property type="entry name" value="VWC"/>
    <property type="match status" value="1"/>
</dbReference>
<dbReference type="CDD" id="cd19941">
    <property type="entry name" value="TIL"/>
    <property type="match status" value="1"/>
</dbReference>
<feature type="domain" description="VWFC" evidence="2">
    <location>
        <begin position="84"/>
        <end position="140"/>
    </location>
</feature>
<protein>
    <recommendedName>
        <fullName evidence="2">VWFC domain-containing protein</fullName>
    </recommendedName>
</protein>
<dbReference type="Gene3D" id="6.20.200.20">
    <property type="match status" value="1"/>
</dbReference>
<evidence type="ECO:0000259" key="2">
    <source>
        <dbReference type="PROSITE" id="PS50184"/>
    </source>
</evidence>
<sequence>MPYRYSVCQRGVFNCTSKFCDACPDGEQWKRSASEEVPLCERSCQDIYSSSPVNCSRSVEGCVCGEGLYRNTEGVCVIPALCPCHDQGILREAGSEWDEGCVTCLCVNGKKLCQLRCPPLNCDEGEVKVEEPGSCCPVCRKQFPDEPVPECRRHVQVKNITKGNAVTTWRSASAGDAVCPGQMSSWRSPTSSQFASAVVTVWTLTTQSVSSAFSVRVERASPSSCPSYTAANAPAAKGEYEHQAEWERHTESQLGDGS</sequence>
<reference evidence="3 4" key="1">
    <citation type="submission" date="2019-06" db="EMBL/GenBank/DDBJ databases">
        <title>A chromosome-scale genome assembly of the European perch, Perca fluviatilis.</title>
        <authorList>
            <person name="Roques C."/>
            <person name="Zahm M."/>
            <person name="Cabau C."/>
            <person name="Klopp C."/>
            <person name="Bouchez O."/>
            <person name="Donnadieu C."/>
            <person name="Kuhl H."/>
            <person name="Gislard M."/>
            <person name="Guendouz S."/>
            <person name="Journot L."/>
            <person name="Haffray P."/>
            <person name="Bestin A."/>
            <person name="Morvezen R."/>
            <person name="Feron R."/>
            <person name="Wen M."/>
            <person name="Jouanno E."/>
            <person name="Herpin A."/>
            <person name="Schartl M."/>
            <person name="Postlethwait J."/>
            <person name="Schaerlinger B."/>
            <person name="Chardard D."/>
            <person name="Lecocq T."/>
            <person name="Poncet C."/>
            <person name="Jaffrelo L."/>
            <person name="Lampietro C."/>
            <person name="Guiguen Y."/>
        </authorList>
    </citation>
    <scope>NUCLEOTIDE SEQUENCE [LARGE SCALE GENOMIC DNA]</scope>
    <source>
        <tissue evidence="3">Blood</tissue>
    </source>
</reference>
<gene>
    <name evidence="3" type="ORF">PFLUV_G00250360</name>
</gene>
<dbReference type="Pfam" id="PF00093">
    <property type="entry name" value="VWC"/>
    <property type="match status" value="1"/>
</dbReference>
<name>A0A6A5EFP8_PERFL</name>
<dbReference type="Proteomes" id="UP000465112">
    <property type="component" value="Chromosome 22"/>
</dbReference>
<dbReference type="PROSITE" id="PS01208">
    <property type="entry name" value="VWFC_1"/>
    <property type="match status" value="1"/>
</dbReference>
<keyword evidence="4" id="KW-1185">Reference proteome</keyword>
<feature type="compositionally biased region" description="Basic and acidic residues" evidence="1">
    <location>
        <begin position="238"/>
        <end position="251"/>
    </location>
</feature>
<dbReference type="InterPro" id="IPR002919">
    <property type="entry name" value="TIL_dom"/>
</dbReference>
<organism evidence="3 4">
    <name type="scientific">Perca fluviatilis</name>
    <name type="common">European perch</name>
    <dbReference type="NCBI Taxonomy" id="8168"/>
    <lineage>
        <taxon>Eukaryota</taxon>
        <taxon>Metazoa</taxon>
        <taxon>Chordata</taxon>
        <taxon>Craniata</taxon>
        <taxon>Vertebrata</taxon>
        <taxon>Euteleostomi</taxon>
        <taxon>Actinopterygii</taxon>
        <taxon>Neopterygii</taxon>
        <taxon>Teleostei</taxon>
        <taxon>Neoteleostei</taxon>
        <taxon>Acanthomorphata</taxon>
        <taxon>Eupercaria</taxon>
        <taxon>Perciformes</taxon>
        <taxon>Percoidei</taxon>
        <taxon>Percidae</taxon>
        <taxon>Percinae</taxon>
        <taxon>Perca</taxon>
    </lineage>
</organism>